<name>A0ABQ6K2R2_9MICO</name>
<dbReference type="Proteomes" id="UP001157034">
    <property type="component" value="Unassembled WGS sequence"/>
</dbReference>
<protein>
    <recommendedName>
        <fullName evidence="3">DNA-binding protein</fullName>
    </recommendedName>
</protein>
<reference evidence="2" key="1">
    <citation type="journal article" date="2019" name="Int. J. Syst. Evol. Microbiol.">
        <title>The Global Catalogue of Microorganisms (GCM) 10K type strain sequencing project: providing services to taxonomists for standard genome sequencing and annotation.</title>
        <authorList>
            <consortium name="The Broad Institute Genomics Platform"/>
            <consortium name="The Broad Institute Genome Sequencing Center for Infectious Disease"/>
            <person name="Wu L."/>
            <person name="Ma J."/>
        </authorList>
    </citation>
    <scope>NUCLEOTIDE SEQUENCE [LARGE SCALE GENOMIC DNA]</scope>
    <source>
        <strain evidence="2">NBRC 108894</strain>
    </source>
</reference>
<dbReference type="EMBL" id="BSVB01000001">
    <property type="protein sequence ID" value="GMA94748.1"/>
    <property type="molecule type" value="Genomic_DNA"/>
</dbReference>
<evidence type="ECO:0000313" key="2">
    <source>
        <dbReference type="Proteomes" id="UP001157034"/>
    </source>
</evidence>
<proteinExistence type="predicted"/>
<keyword evidence="2" id="KW-1185">Reference proteome</keyword>
<evidence type="ECO:0000313" key="1">
    <source>
        <dbReference type="EMBL" id="GMA94748.1"/>
    </source>
</evidence>
<sequence>MDDDYLPPIAVQDLTGVSIAALAQLRHRGLGPRYYKPTPRTVLYKRSEVVAWIEGSVRQGIRELA</sequence>
<comment type="caution">
    <text evidence="1">The sequence shown here is derived from an EMBL/GenBank/DDBJ whole genome shotgun (WGS) entry which is preliminary data.</text>
</comment>
<evidence type="ECO:0008006" key="3">
    <source>
        <dbReference type="Google" id="ProtNLM"/>
    </source>
</evidence>
<dbReference type="RefSeq" id="WP_284253643.1">
    <property type="nucleotide sequence ID" value="NZ_BAAAQO010000002.1"/>
</dbReference>
<gene>
    <name evidence="1" type="ORF">GCM10025881_15720</name>
</gene>
<organism evidence="1 2">
    <name type="scientific">Pseudolysinimonas kribbensis</name>
    <dbReference type="NCBI Taxonomy" id="433641"/>
    <lineage>
        <taxon>Bacteria</taxon>
        <taxon>Bacillati</taxon>
        <taxon>Actinomycetota</taxon>
        <taxon>Actinomycetes</taxon>
        <taxon>Micrococcales</taxon>
        <taxon>Microbacteriaceae</taxon>
        <taxon>Pseudolysinimonas</taxon>
    </lineage>
</organism>
<accession>A0ABQ6K2R2</accession>